<sequence>MRQNSVVFILFSFVFLLSIELDGQDIEGFDNKEVKSYQSKAEDQVRFLEYLLNTLGSKEASPRDKDVIIRESYLKIFRDSKIQIEDDLTENRNVLINKDVTAYLKDIDFFFQEASFDFDVKSSEPFLRDNGGLSFKFELTRTLKATGIEGESILNSKTRFVEINLNKENNELQIASIYTTKVSRDEAIKEWWDNLSLGWQNIFKNEIGSEDDSLQINQLNKIASIDSLDFSGNETIISLEPISFLVDLEFIDLSHTGIEDIAPLSSLTELKHLNISYTAIKNLSFLRYAENMEHLDISFTPVEKIDELENLKALKELHLSGADISDFKVLAHFQKLSKVDLSETFFNEPEVFSEMKMLEELNMAKSNLSSLNNRMSPETLKRLDVSFAFISDLSPLENYQKLQILNINNTQVENLEPLQSLKKLEKIYADNTFVSEQDISDFVDSNPTKLLIVNSEELSHWWTNLDQSWKNVFSGYFERQLSSKPEKEELTKLILKDSLSLDDYGLTDLDPLSKFSRLRYLSISNNRIKSLLPIEGLNSLSVLEAENIELNSVKSILTLKKLKRLNLANNQLSEDQFLQLSKLNSLIELNVDRSGIEKEIVRDFLSQKSMECAVIYDQKGMNTWWNELDPNWQSIFKLQFPLSNNPTVKELHELTAIRSIAIIDEDIKNLHPLSQFIYVEQLVLEKVGLSNLESIFAVKDVRILSIKESPITDLQPLNRLSNLEKLTLDFSAVSDLRPLERMENLRYLSLKGTQIKNIKGIETLIGLNYLDISSTQVRWIGRLEDLYNIEQFVCYNTRIFDFSINKFKEGHPDCIIRFY</sequence>
<gene>
    <name evidence="3" type="ORF">SAMN05661096_00365</name>
</gene>
<dbReference type="PROSITE" id="PS51450">
    <property type="entry name" value="LRR"/>
    <property type="match status" value="4"/>
</dbReference>
<name>A0A1X7I990_9BACT</name>
<dbReference type="RefSeq" id="WP_085515378.1">
    <property type="nucleotide sequence ID" value="NZ_FXAW01000001.1"/>
</dbReference>
<dbReference type="STRING" id="1028.SAMN05661096_00365"/>
<dbReference type="EMBL" id="FXAW01000001">
    <property type="protein sequence ID" value="SMG10945.1"/>
    <property type="molecule type" value="Genomic_DNA"/>
</dbReference>
<keyword evidence="2" id="KW-0677">Repeat</keyword>
<dbReference type="InterPro" id="IPR001611">
    <property type="entry name" value="Leu-rich_rpt"/>
</dbReference>
<keyword evidence="1" id="KW-0433">Leucine-rich repeat</keyword>
<dbReference type="InterPro" id="IPR050836">
    <property type="entry name" value="SDS22/Internalin_LRR"/>
</dbReference>
<reference evidence="4" key="1">
    <citation type="submission" date="2017-04" db="EMBL/GenBank/DDBJ databases">
        <authorList>
            <person name="Varghese N."/>
            <person name="Submissions S."/>
        </authorList>
    </citation>
    <scope>NUCLEOTIDE SEQUENCE [LARGE SCALE GENOMIC DNA]</scope>
    <source>
        <strain evidence="4">DSM 4125</strain>
    </source>
</reference>
<evidence type="ECO:0008006" key="5">
    <source>
        <dbReference type="Google" id="ProtNLM"/>
    </source>
</evidence>
<dbReference type="SUPFAM" id="SSF52058">
    <property type="entry name" value="L domain-like"/>
    <property type="match status" value="3"/>
</dbReference>
<keyword evidence="4" id="KW-1185">Reference proteome</keyword>
<dbReference type="Proteomes" id="UP000193804">
    <property type="component" value="Unassembled WGS sequence"/>
</dbReference>
<dbReference type="Gene3D" id="3.80.10.10">
    <property type="entry name" value="Ribonuclease Inhibitor"/>
    <property type="match status" value="4"/>
</dbReference>
<dbReference type="PANTHER" id="PTHR46652">
    <property type="entry name" value="LEUCINE-RICH REPEAT AND IQ DOMAIN-CONTAINING PROTEIN 1-RELATED"/>
    <property type="match status" value="1"/>
</dbReference>
<organism evidence="3 4">
    <name type="scientific">Marivirga sericea</name>
    <dbReference type="NCBI Taxonomy" id="1028"/>
    <lineage>
        <taxon>Bacteria</taxon>
        <taxon>Pseudomonadati</taxon>
        <taxon>Bacteroidota</taxon>
        <taxon>Cytophagia</taxon>
        <taxon>Cytophagales</taxon>
        <taxon>Marivirgaceae</taxon>
        <taxon>Marivirga</taxon>
    </lineage>
</organism>
<dbReference type="PANTHER" id="PTHR46652:SF3">
    <property type="entry name" value="LEUCINE-RICH REPEAT-CONTAINING PROTEIN 9"/>
    <property type="match status" value="1"/>
</dbReference>
<dbReference type="InterPro" id="IPR032675">
    <property type="entry name" value="LRR_dom_sf"/>
</dbReference>
<evidence type="ECO:0000313" key="3">
    <source>
        <dbReference type="EMBL" id="SMG10945.1"/>
    </source>
</evidence>
<protein>
    <recommendedName>
        <fullName evidence="5">Leucine-rich repeat (LRR) protein</fullName>
    </recommendedName>
</protein>
<accession>A0A1X7I990</accession>
<dbReference type="OrthoDB" id="1490745at2"/>
<dbReference type="AlphaFoldDB" id="A0A1X7I990"/>
<dbReference type="SMART" id="SM00365">
    <property type="entry name" value="LRR_SD22"/>
    <property type="match status" value="5"/>
</dbReference>
<dbReference type="Pfam" id="PF23952">
    <property type="entry name" value="LRR_EndoS"/>
    <property type="match status" value="1"/>
</dbReference>
<evidence type="ECO:0000313" key="4">
    <source>
        <dbReference type="Proteomes" id="UP000193804"/>
    </source>
</evidence>
<evidence type="ECO:0000256" key="2">
    <source>
        <dbReference type="ARBA" id="ARBA00022737"/>
    </source>
</evidence>
<proteinExistence type="predicted"/>
<evidence type="ECO:0000256" key="1">
    <source>
        <dbReference type="ARBA" id="ARBA00022614"/>
    </source>
</evidence>